<dbReference type="OMA" id="WYLEKES"/>
<keyword evidence="4" id="KW-1185">Reference proteome</keyword>
<accession>A0A7N0VDX5</accession>
<dbReference type="PANTHER" id="PTHR36704:SF1">
    <property type="entry name" value="OS06G0239700 PROTEIN"/>
    <property type="match status" value="1"/>
</dbReference>
<dbReference type="Proteomes" id="UP000594263">
    <property type="component" value="Unplaced"/>
</dbReference>
<sequence>MDSRPVTITVSNRITLMLRHRITSSTLMLLGLRSGLPTAQLSCSCPGSFRWPCDGLRCLIIFYDTSSRFLEDLDPEEASGYIGKYTCPYLDCPFSNYSHGFNSRAKRNSHMAVCLYGNGVVYHHVPADGQMPSAPYIRHCMVAMKNRLAGKEGAYFFQESKQAVGRLVEKKASGKLPTSSASAASAIGQEAQADVLPEVLRHSLPLKLSQQQPAESTLYNYRGSKWNPPEVGDRAVSSVSRDALNPLSAYVSLPQVTFGPKRWELPDAGSSATHSTANELRRNKDPPQSSEKLKAVAEGFFLIGKAFAVATAIVFGGAALSIGWAVSKYEIHTSSDIRTKGKDIVQPKFDSIREQLLPLRNWAEDKNKRWYLEKESNIKEKPIIQELSKVLGSKPSS</sequence>
<keyword evidence="2" id="KW-1133">Transmembrane helix</keyword>
<feature type="transmembrane region" description="Helical" evidence="2">
    <location>
        <begin position="300"/>
        <end position="326"/>
    </location>
</feature>
<evidence type="ECO:0000313" key="4">
    <source>
        <dbReference type="Proteomes" id="UP000594263"/>
    </source>
</evidence>
<organism evidence="3 4">
    <name type="scientific">Kalanchoe fedtschenkoi</name>
    <name type="common">Lavender scallops</name>
    <name type="synonym">South American air plant</name>
    <dbReference type="NCBI Taxonomy" id="63787"/>
    <lineage>
        <taxon>Eukaryota</taxon>
        <taxon>Viridiplantae</taxon>
        <taxon>Streptophyta</taxon>
        <taxon>Embryophyta</taxon>
        <taxon>Tracheophyta</taxon>
        <taxon>Spermatophyta</taxon>
        <taxon>Magnoliopsida</taxon>
        <taxon>eudicotyledons</taxon>
        <taxon>Gunneridae</taxon>
        <taxon>Pentapetalae</taxon>
        <taxon>Saxifragales</taxon>
        <taxon>Crassulaceae</taxon>
        <taxon>Kalanchoe</taxon>
    </lineage>
</organism>
<dbReference type="Gramene" id="Kaladp0609s0003.1.v1.1">
    <property type="protein sequence ID" value="Kaladp0609s0003.1.v1.1"/>
    <property type="gene ID" value="Kaladp0609s0003.v1.1"/>
</dbReference>
<keyword evidence="2" id="KW-0472">Membrane</keyword>
<evidence type="ECO:0000256" key="2">
    <source>
        <dbReference type="SAM" id="Phobius"/>
    </source>
</evidence>
<evidence type="ECO:0000313" key="3">
    <source>
        <dbReference type="EnsemblPlants" id="Kaladp0609s0003.1.v1.1"/>
    </source>
</evidence>
<feature type="compositionally biased region" description="Basic and acidic residues" evidence="1">
    <location>
        <begin position="279"/>
        <end position="290"/>
    </location>
</feature>
<reference evidence="3" key="1">
    <citation type="submission" date="2021-01" db="UniProtKB">
        <authorList>
            <consortium name="EnsemblPlants"/>
        </authorList>
    </citation>
    <scope>IDENTIFICATION</scope>
</reference>
<protein>
    <submittedName>
        <fullName evidence="3">Uncharacterized protein</fullName>
    </submittedName>
</protein>
<dbReference type="EnsemblPlants" id="Kaladp0609s0003.1.v1.1">
    <property type="protein sequence ID" value="Kaladp0609s0003.1.v1.1"/>
    <property type="gene ID" value="Kaladp0609s0003.v1.1"/>
</dbReference>
<proteinExistence type="predicted"/>
<name>A0A7N0VDX5_KALFE</name>
<dbReference type="PANTHER" id="PTHR36704">
    <property type="entry name" value="PROTEIN, PUTATIVE-RELATED"/>
    <property type="match status" value="1"/>
</dbReference>
<dbReference type="AlphaFoldDB" id="A0A7N0VDX5"/>
<feature type="region of interest" description="Disordered" evidence="1">
    <location>
        <begin position="264"/>
        <end position="290"/>
    </location>
</feature>
<keyword evidence="2" id="KW-0812">Transmembrane</keyword>
<evidence type="ECO:0000256" key="1">
    <source>
        <dbReference type="SAM" id="MobiDB-lite"/>
    </source>
</evidence>